<evidence type="ECO:0008006" key="5">
    <source>
        <dbReference type="Google" id="ProtNLM"/>
    </source>
</evidence>
<dbReference type="EMBL" id="KQ257456">
    <property type="protein sequence ID" value="KND00107.1"/>
    <property type="molecule type" value="Genomic_DNA"/>
</dbReference>
<name>A0A0L0HGG8_SPIPD</name>
<sequence>MSATPYHNGYDQPMPEHSHMQYGYGQPMAEPSHMQYSGAPQHTYPQQQQHSSMPEHVYRDSLQPANSSETLADPWYNQNAERSAPQPYDVEAYSSADKRKRRVCCCFPTRKSCCLTFCLIFLVILIILGVLVWYFWPTIPEYGYVGPYEPTSTAQFVHLAPGSEWKPGPDIPLVKSGITLTSLAGNFAFSYGMGVDVWLNNKNRFDIAMDRLDVVGRVKGENGQFIDAKNFKLQINMVNVNFPKNANTTEHVPLDLRYNATFSQIIGQKDPFLQLLATSCQSSFLGISPSSPNAIPLTMEFAVNVAPTAVRRLGITINTTIGPFDMACPAQLKDQLKQVDTLTRGLLNGALNSITG</sequence>
<evidence type="ECO:0000256" key="1">
    <source>
        <dbReference type="SAM" id="MobiDB-lite"/>
    </source>
</evidence>
<feature type="region of interest" description="Disordered" evidence="1">
    <location>
        <begin position="1"/>
        <end position="55"/>
    </location>
</feature>
<reference evidence="3 4" key="1">
    <citation type="submission" date="2009-08" db="EMBL/GenBank/DDBJ databases">
        <title>The Genome Sequence of Spizellomyces punctatus strain DAOM BR117.</title>
        <authorList>
            <consortium name="The Broad Institute Genome Sequencing Platform"/>
            <person name="Russ C."/>
            <person name="Cuomo C."/>
            <person name="Shea T."/>
            <person name="Young S.K."/>
            <person name="Zeng Q."/>
            <person name="Koehrsen M."/>
            <person name="Haas B."/>
            <person name="Borodovsky M."/>
            <person name="Guigo R."/>
            <person name="Alvarado L."/>
            <person name="Berlin A."/>
            <person name="Bochicchio J."/>
            <person name="Borenstein D."/>
            <person name="Chapman S."/>
            <person name="Chen Z."/>
            <person name="Engels R."/>
            <person name="Freedman E."/>
            <person name="Gellesch M."/>
            <person name="Goldberg J."/>
            <person name="Griggs A."/>
            <person name="Gujja S."/>
            <person name="Heiman D."/>
            <person name="Hepburn T."/>
            <person name="Howarth C."/>
            <person name="Jen D."/>
            <person name="Larson L."/>
            <person name="Lewis B."/>
            <person name="Mehta T."/>
            <person name="Park D."/>
            <person name="Pearson M."/>
            <person name="Roberts A."/>
            <person name="Saif S."/>
            <person name="Shenoy N."/>
            <person name="Sisk P."/>
            <person name="Stolte C."/>
            <person name="Sykes S."/>
            <person name="Thomson T."/>
            <person name="Walk T."/>
            <person name="White J."/>
            <person name="Yandava C."/>
            <person name="Burger G."/>
            <person name="Gray M.W."/>
            <person name="Holland P.W.H."/>
            <person name="King N."/>
            <person name="Lang F.B.F."/>
            <person name="Roger A.J."/>
            <person name="Ruiz-Trillo I."/>
            <person name="Lander E."/>
            <person name="Nusbaum C."/>
        </authorList>
    </citation>
    <scope>NUCLEOTIDE SEQUENCE [LARGE SCALE GENOMIC DNA]</scope>
    <source>
        <strain evidence="3 4">DAOM BR117</strain>
    </source>
</reference>
<accession>A0A0L0HGG8</accession>
<dbReference type="VEuPathDB" id="FungiDB:SPPG_04449"/>
<feature type="transmembrane region" description="Helical" evidence="2">
    <location>
        <begin position="117"/>
        <end position="136"/>
    </location>
</feature>
<keyword evidence="2" id="KW-0812">Transmembrane</keyword>
<protein>
    <recommendedName>
        <fullName evidence="5">Late embryogenesis abundant protein LEA-2 subgroup domain-containing protein</fullName>
    </recommendedName>
</protein>
<dbReference type="STRING" id="645134.A0A0L0HGG8"/>
<dbReference type="OrthoDB" id="2118150at2759"/>
<organism evidence="3 4">
    <name type="scientific">Spizellomyces punctatus (strain DAOM BR117)</name>
    <dbReference type="NCBI Taxonomy" id="645134"/>
    <lineage>
        <taxon>Eukaryota</taxon>
        <taxon>Fungi</taxon>
        <taxon>Fungi incertae sedis</taxon>
        <taxon>Chytridiomycota</taxon>
        <taxon>Chytridiomycota incertae sedis</taxon>
        <taxon>Chytridiomycetes</taxon>
        <taxon>Spizellomycetales</taxon>
        <taxon>Spizellomycetaceae</taxon>
        <taxon>Spizellomyces</taxon>
    </lineage>
</organism>
<keyword evidence="4" id="KW-1185">Reference proteome</keyword>
<dbReference type="GeneID" id="27687894"/>
<feature type="compositionally biased region" description="Polar residues" evidence="1">
    <location>
        <begin position="34"/>
        <end position="52"/>
    </location>
</feature>
<evidence type="ECO:0000256" key="2">
    <source>
        <dbReference type="SAM" id="Phobius"/>
    </source>
</evidence>
<dbReference type="RefSeq" id="XP_016608146.1">
    <property type="nucleotide sequence ID" value="XM_016752683.1"/>
</dbReference>
<keyword evidence="2" id="KW-1133">Transmembrane helix</keyword>
<evidence type="ECO:0000313" key="3">
    <source>
        <dbReference type="EMBL" id="KND00107.1"/>
    </source>
</evidence>
<proteinExistence type="predicted"/>
<keyword evidence="2" id="KW-0472">Membrane</keyword>
<dbReference type="Proteomes" id="UP000053201">
    <property type="component" value="Unassembled WGS sequence"/>
</dbReference>
<dbReference type="AlphaFoldDB" id="A0A0L0HGG8"/>
<dbReference type="InParanoid" id="A0A0L0HGG8"/>
<evidence type="ECO:0000313" key="4">
    <source>
        <dbReference type="Proteomes" id="UP000053201"/>
    </source>
</evidence>
<gene>
    <name evidence="3" type="ORF">SPPG_04449</name>
</gene>